<comment type="similarity">
    <text evidence="2">Belongs to the BMP lipoprotein family.</text>
</comment>
<reference evidence="9 10" key="1">
    <citation type="submission" date="2015-07" db="EMBL/GenBank/DDBJ databases">
        <title>Genome sequence of Ornatilinea apprima DSM 23815.</title>
        <authorList>
            <person name="Hemp J."/>
            <person name="Ward L.M."/>
            <person name="Pace L.A."/>
            <person name="Fischer W.W."/>
        </authorList>
    </citation>
    <scope>NUCLEOTIDE SEQUENCE [LARGE SCALE GENOMIC DNA]</scope>
    <source>
        <strain evidence="9 10">P3M-1</strain>
    </source>
</reference>
<feature type="signal peptide" evidence="7">
    <location>
        <begin position="1"/>
        <end position="23"/>
    </location>
</feature>
<evidence type="ECO:0000256" key="6">
    <source>
        <dbReference type="ARBA" id="ARBA00023288"/>
    </source>
</evidence>
<evidence type="ECO:0000256" key="7">
    <source>
        <dbReference type="SAM" id="SignalP"/>
    </source>
</evidence>
<dbReference type="InterPro" id="IPR050957">
    <property type="entry name" value="BMP_lipoprotein"/>
</dbReference>
<dbReference type="PANTHER" id="PTHR34296:SF2">
    <property type="entry name" value="ABC TRANSPORTER GUANOSINE-BINDING PROTEIN NUPN"/>
    <property type="match status" value="1"/>
</dbReference>
<accession>A0A0P6Y5G7</accession>
<comment type="subcellular location">
    <subcellularLocation>
        <location evidence="1">Cell membrane</location>
        <topology evidence="1">Lipid-anchor</topology>
    </subcellularLocation>
</comment>
<dbReference type="PROSITE" id="PS51257">
    <property type="entry name" value="PROKAR_LIPOPROTEIN"/>
    <property type="match status" value="1"/>
</dbReference>
<dbReference type="Proteomes" id="UP000050417">
    <property type="component" value="Unassembled WGS sequence"/>
</dbReference>
<dbReference type="RefSeq" id="WP_075061196.1">
    <property type="nucleotide sequence ID" value="NZ_LGCL01000004.1"/>
</dbReference>
<keyword evidence="3" id="KW-1003">Cell membrane</keyword>
<dbReference type="InterPro" id="IPR028082">
    <property type="entry name" value="Peripla_BP_I"/>
</dbReference>
<dbReference type="CDD" id="cd06304">
    <property type="entry name" value="PBP1_BmpA_Med_PnrA-like"/>
    <property type="match status" value="1"/>
</dbReference>
<dbReference type="InterPro" id="IPR003760">
    <property type="entry name" value="PnrA-like"/>
</dbReference>
<sequence>MKSKLFVGVVLMVLLAVMVAGCAAPTPEVIEKEVTRVVEGEKVVEEVVVTATPAPEVKETFRVAVVMPSSITDMAFSQSFYEGLLKVQEEMGGPQAMEIAYSEGMFNVPDAAAALRDYASEGYDLVVAHGSQYGTSLSQVAPDFPDTSFAWGTSIDTFQAQGIENVFAYQAEAQEGGYVLGTIAALMSESGVLGVSGPVEAGDAKLYVDGFAAGAKSANPNVNVQISYTGSFSDVSLMATAAETHMSAGADMLTGSSQSVVGAIGIAKDNGGKWFGTQWDQTALAPDTVVASQVYDWTGIIKDMIESHNAGVMGGKAYTLTFKNGGLVIAYNPAIEVPAEIKAAADAAIQGIMDGTIDPLAVAE</sequence>
<proteinExistence type="inferred from homology"/>
<keyword evidence="10" id="KW-1185">Reference proteome</keyword>
<keyword evidence="4 7" id="KW-0732">Signal</keyword>
<gene>
    <name evidence="9" type="ORF">ADN00_01520</name>
</gene>
<evidence type="ECO:0000259" key="8">
    <source>
        <dbReference type="Pfam" id="PF02608"/>
    </source>
</evidence>
<keyword evidence="5" id="KW-0472">Membrane</keyword>
<organism evidence="9 10">
    <name type="scientific">Ornatilinea apprima</name>
    <dbReference type="NCBI Taxonomy" id="1134406"/>
    <lineage>
        <taxon>Bacteria</taxon>
        <taxon>Bacillati</taxon>
        <taxon>Chloroflexota</taxon>
        <taxon>Anaerolineae</taxon>
        <taxon>Anaerolineales</taxon>
        <taxon>Anaerolineaceae</taxon>
        <taxon>Ornatilinea</taxon>
    </lineage>
</organism>
<evidence type="ECO:0000256" key="4">
    <source>
        <dbReference type="ARBA" id="ARBA00022729"/>
    </source>
</evidence>
<name>A0A0P6Y5G7_9CHLR</name>
<evidence type="ECO:0000313" key="10">
    <source>
        <dbReference type="Proteomes" id="UP000050417"/>
    </source>
</evidence>
<evidence type="ECO:0000256" key="2">
    <source>
        <dbReference type="ARBA" id="ARBA00008610"/>
    </source>
</evidence>
<protein>
    <recommendedName>
        <fullName evidence="8">ABC transporter substrate-binding protein PnrA-like domain-containing protein</fullName>
    </recommendedName>
</protein>
<evidence type="ECO:0000256" key="3">
    <source>
        <dbReference type="ARBA" id="ARBA00022475"/>
    </source>
</evidence>
<dbReference type="SUPFAM" id="SSF53822">
    <property type="entry name" value="Periplasmic binding protein-like I"/>
    <property type="match status" value="1"/>
</dbReference>
<dbReference type="AlphaFoldDB" id="A0A0P6Y5G7"/>
<comment type="caution">
    <text evidence="9">The sequence shown here is derived from an EMBL/GenBank/DDBJ whole genome shotgun (WGS) entry which is preliminary data.</text>
</comment>
<evidence type="ECO:0000313" key="9">
    <source>
        <dbReference type="EMBL" id="KPL80550.1"/>
    </source>
</evidence>
<dbReference type="PANTHER" id="PTHR34296">
    <property type="entry name" value="TRANSCRIPTIONAL ACTIVATOR PROTEIN MED"/>
    <property type="match status" value="1"/>
</dbReference>
<dbReference type="EMBL" id="LGCL01000004">
    <property type="protein sequence ID" value="KPL80550.1"/>
    <property type="molecule type" value="Genomic_DNA"/>
</dbReference>
<feature type="domain" description="ABC transporter substrate-binding protein PnrA-like" evidence="8">
    <location>
        <begin position="62"/>
        <end position="330"/>
    </location>
</feature>
<dbReference type="Pfam" id="PF02608">
    <property type="entry name" value="Bmp"/>
    <property type="match status" value="1"/>
</dbReference>
<evidence type="ECO:0000256" key="1">
    <source>
        <dbReference type="ARBA" id="ARBA00004193"/>
    </source>
</evidence>
<dbReference type="Gene3D" id="3.40.50.2300">
    <property type="match status" value="2"/>
</dbReference>
<feature type="chain" id="PRO_5006133382" description="ABC transporter substrate-binding protein PnrA-like domain-containing protein" evidence="7">
    <location>
        <begin position="24"/>
        <end position="364"/>
    </location>
</feature>
<evidence type="ECO:0000256" key="5">
    <source>
        <dbReference type="ARBA" id="ARBA00023136"/>
    </source>
</evidence>
<dbReference type="STRING" id="1134406.ADN00_01520"/>
<dbReference type="GO" id="GO:0005886">
    <property type="term" value="C:plasma membrane"/>
    <property type="evidence" value="ECO:0007669"/>
    <property type="project" value="UniProtKB-SubCell"/>
</dbReference>
<keyword evidence="6" id="KW-0449">Lipoprotein</keyword>